<gene>
    <name evidence="6" type="ORF">UFOPK1811_00319</name>
    <name evidence="7" type="ORF">UFOPK2922_00128</name>
</gene>
<organism evidence="6">
    <name type="scientific">freshwater metagenome</name>
    <dbReference type="NCBI Taxonomy" id="449393"/>
    <lineage>
        <taxon>unclassified sequences</taxon>
        <taxon>metagenomes</taxon>
        <taxon>ecological metagenomes</taxon>
    </lineage>
</organism>
<feature type="region of interest" description="Disordered" evidence="4">
    <location>
        <begin position="268"/>
        <end position="299"/>
    </location>
</feature>
<dbReference type="AlphaFoldDB" id="A0A6J6FWU6"/>
<evidence type="ECO:0000256" key="2">
    <source>
        <dbReference type="ARBA" id="ARBA00023125"/>
    </source>
</evidence>
<evidence type="ECO:0000259" key="5">
    <source>
        <dbReference type="PROSITE" id="PS50949"/>
    </source>
</evidence>
<feature type="compositionally biased region" description="Low complexity" evidence="4">
    <location>
        <begin position="272"/>
        <end position="284"/>
    </location>
</feature>
<dbReference type="CDD" id="cd07377">
    <property type="entry name" value="WHTH_GntR"/>
    <property type="match status" value="1"/>
</dbReference>
<evidence type="ECO:0000313" key="6">
    <source>
        <dbReference type="EMBL" id="CAB4593522.1"/>
    </source>
</evidence>
<dbReference type="InterPro" id="IPR036390">
    <property type="entry name" value="WH_DNA-bd_sf"/>
</dbReference>
<proteinExistence type="predicted"/>
<feature type="region of interest" description="Disordered" evidence="4">
    <location>
        <begin position="1"/>
        <end position="22"/>
    </location>
</feature>
<evidence type="ECO:0000313" key="7">
    <source>
        <dbReference type="EMBL" id="CAB4767531.1"/>
    </source>
</evidence>
<sequence length="299" mass="32992">MPMNGQTSSLSVRDRALTPPSGNDLEIELEELIFSEWANPGDRLPSERALADHFRVSRPLLRETLRALEGRGLIRIEAGRGTFIEDLTQVDPTRILSAARQGSITPAHLIQARLMIECSAAAQAAQFRSIEDLDALKLSLYEMHNSKDAQVHANADMDFHLRIVTASQNPVTQLVYGSIKNLVFGLMTRSATDNTVTKEGLPLHDDVYQAIADKDAVLAEQVMRKIILVCQEHYGDDLNLPLSTVLNRRAKSNPEHKALLNAASKVVRQPLQSSQNSHNSHNSSGRQGGITRSSGVRHK</sequence>
<dbReference type="Pfam" id="PF00392">
    <property type="entry name" value="GntR"/>
    <property type="match status" value="1"/>
</dbReference>
<dbReference type="PRINTS" id="PR00035">
    <property type="entry name" value="HTHGNTR"/>
</dbReference>
<reference evidence="6" key="1">
    <citation type="submission" date="2020-05" db="EMBL/GenBank/DDBJ databases">
        <authorList>
            <person name="Chiriac C."/>
            <person name="Salcher M."/>
            <person name="Ghai R."/>
            <person name="Kavagutti S V."/>
        </authorList>
    </citation>
    <scope>NUCLEOTIDE SEQUENCE</scope>
</reference>
<dbReference type="Pfam" id="PF07729">
    <property type="entry name" value="FCD"/>
    <property type="match status" value="1"/>
</dbReference>
<evidence type="ECO:0000256" key="4">
    <source>
        <dbReference type="SAM" id="MobiDB-lite"/>
    </source>
</evidence>
<dbReference type="Gene3D" id="1.20.120.530">
    <property type="entry name" value="GntR ligand-binding domain-like"/>
    <property type="match status" value="1"/>
</dbReference>
<feature type="compositionally biased region" description="Polar residues" evidence="4">
    <location>
        <begin position="290"/>
        <end position="299"/>
    </location>
</feature>
<evidence type="ECO:0000256" key="3">
    <source>
        <dbReference type="ARBA" id="ARBA00023163"/>
    </source>
</evidence>
<accession>A0A6J6FWU6</accession>
<dbReference type="SUPFAM" id="SSF46785">
    <property type="entry name" value="Winged helix' DNA-binding domain"/>
    <property type="match status" value="1"/>
</dbReference>
<dbReference type="InterPro" id="IPR000524">
    <property type="entry name" value="Tscrpt_reg_HTH_GntR"/>
</dbReference>
<protein>
    <submittedName>
        <fullName evidence="6">Unannotated protein</fullName>
    </submittedName>
</protein>
<dbReference type="Gene3D" id="1.10.10.10">
    <property type="entry name" value="Winged helix-like DNA-binding domain superfamily/Winged helix DNA-binding domain"/>
    <property type="match status" value="1"/>
</dbReference>
<dbReference type="GO" id="GO:0003677">
    <property type="term" value="F:DNA binding"/>
    <property type="evidence" value="ECO:0007669"/>
    <property type="project" value="UniProtKB-KW"/>
</dbReference>
<name>A0A6J6FWU6_9ZZZZ</name>
<dbReference type="SMART" id="SM00895">
    <property type="entry name" value="FCD"/>
    <property type="match status" value="1"/>
</dbReference>
<dbReference type="PROSITE" id="PS50949">
    <property type="entry name" value="HTH_GNTR"/>
    <property type="match status" value="1"/>
</dbReference>
<keyword evidence="3" id="KW-0804">Transcription</keyword>
<dbReference type="EMBL" id="CAEZZS010000003">
    <property type="protein sequence ID" value="CAB4767531.1"/>
    <property type="molecule type" value="Genomic_DNA"/>
</dbReference>
<keyword evidence="2" id="KW-0238">DNA-binding</keyword>
<dbReference type="SUPFAM" id="SSF48008">
    <property type="entry name" value="GntR ligand-binding domain-like"/>
    <property type="match status" value="1"/>
</dbReference>
<evidence type="ECO:0000256" key="1">
    <source>
        <dbReference type="ARBA" id="ARBA00023015"/>
    </source>
</evidence>
<keyword evidence="1" id="KW-0805">Transcription regulation</keyword>
<dbReference type="EMBL" id="CAEZUJ010000007">
    <property type="protein sequence ID" value="CAB4593522.1"/>
    <property type="molecule type" value="Genomic_DNA"/>
</dbReference>
<dbReference type="PANTHER" id="PTHR43537">
    <property type="entry name" value="TRANSCRIPTIONAL REGULATOR, GNTR FAMILY"/>
    <property type="match status" value="1"/>
</dbReference>
<dbReference type="InterPro" id="IPR036388">
    <property type="entry name" value="WH-like_DNA-bd_sf"/>
</dbReference>
<dbReference type="PANTHER" id="PTHR43537:SF5">
    <property type="entry name" value="UXU OPERON TRANSCRIPTIONAL REGULATOR"/>
    <property type="match status" value="1"/>
</dbReference>
<dbReference type="SMART" id="SM00345">
    <property type="entry name" value="HTH_GNTR"/>
    <property type="match status" value="1"/>
</dbReference>
<feature type="compositionally biased region" description="Polar residues" evidence="4">
    <location>
        <begin position="1"/>
        <end position="11"/>
    </location>
</feature>
<dbReference type="InterPro" id="IPR011711">
    <property type="entry name" value="GntR_C"/>
</dbReference>
<dbReference type="InterPro" id="IPR008920">
    <property type="entry name" value="TF_FadR/GntR_C"/>
</dbReference>
<feature type="domain" description="HTH gntR-type" evidence="5">
    <location>
        <begin position="19"/>
        <end position="87"/>
    </location>
</feature>
<dbReference type="GO" id="GO:0003700">
    <property type="term" value="F:DNA-binding transcription factor activity"/>
    <property type="evidence" value="ECO:0007669"/>
    <property type="project" value="InterPro"/>
</dbReference>